<keyword evidence="2" id="KW-1185">Reference proteome</keyword>
<dbReference type="InterPro" id="IPR024019">
    <property type="entry name" value="CHP04096"/>
</dbReference>
<dbReference type="RefSeq" id="WP_106256578.1">
    <property type="nucleotide sequence ID" value="NZ_CAWNSW010000153.1"/>
</dbReference>
<comment type="caution">
    <text evidence="1">The sequence shown here is derived from an EMBL/GenBank/DDBJ whole genome shotgun (WGS) entry which is preliminary data.</text>
</comment>
<protein>
    <submittedName>
        <fullName evidence="1">DNA phosphorothioation-associated methyltransferase</fullName>
    </submittedName>
</protein>
<proteinExistence type="predicted"/>
<reference evidence="2" key="1">
    <citation type="submission" date="2018-02" db="EMBL/GenBank/DDBJ databases">
        <authorList>
            <person name="Moore K."/>
            <person name="Momper L."/>
        </authorList>
    </citation>
    <scope>NUCLEOTIDE SEQUENCE [LARGE SCALE GENOMIC DNA]</scope>
    <source>
        <strain evidence="2">ULC18</strain>
    </source>
</reference>
<keyword evidence="1" id="KW-0489">Methyltransferase</keyword>
<dbReference type="Proteomes" id="UP000239576">
    <property type="component" value="Unassembled WGS sequence"/>
</dbReference>
<sequence>MERVELATGASKTIEQQFADMVACCDRSSIGKRLLGAFYIHISALPSLDSTLQTYEQLARRYLQEPIAPTLIKFSTAQPKISYLLYPDCEIDPHPALEQSIQVDLSTGLVSSRDYRDTDNPPVLHRKENFIAPSHPHYSEFAALTRQQDRLGLLNNSRELGTRFGWQQRLAAHHVELHGHRLACPLRASSNRTPPKIDRHKAALVRTGHRLACPLRASSNRTPPKIDRHKAALVRTALSKPMRSALEAGLFTTGTTFFDYGCGHGGDVQRMAEQGFDGSGWDPHYQPDTPRVAADVVNLGYVINVIEDPVERREALVNAWALTQRVLIVSAQVLIEDRIRGTVIYGDGVITRRNTFQKNYEQEELKVYIDQVLAVDAIPVALGIYFVFRDEMQAQSFRASRFRSRTTTPRVKASVQRFEAYKELLAPLMVFVSDRGRLPTAEETQAFASLQTEFGTLRRAFQVVLQATNAQEWDAIADKRRQDLLGYLALSHFSRRPKLQEFSSVVQNDIKALFGGYQQACTAADLMLLSIGKLEIMGARCHASAVGKKLPHSLWVHVSVIEALDPLLRLYEGCASRTNMLRMASNGRPEEANVIKFHCGKPKISYLVYPEFDADPHPALYTSMQVDLRDLHVSDRDYDPEDNPPVLHQKDLLVLSDYPLYEKFAKLNRQEKDWGLLEDWQQISERRGWQKCLEDHCAELKGHRVVWQKDADPYQIKLIRSARPRKTVE</sequence>
<evidence type="ECO:0000313" key="2">
    <source>
        <dbReference type="Proteomes" id="UP000239576"/>
    </source>
</evidence>
<dbReference type="GO" id="GO:0008168">
    <property type="term" value="F:methyltransferase activity"/>
    <property type="evidence" value="ECO:0007669"/>
    <property type="project" value="UniProtKB-KW"/>
</dbReference>
<evidence type="ECO:0000313" key="1">
    <source>
        <dbReference type="EMBL" id="PSB29143.1"/>
    </source>
</evidence>
<gene>
    <name evidence="1" type="ORF">C7B82_12220</name>
</gene>
<name>A0A2T1E8V8_9CYAN</name>
<dbReference type="NCBIfam" id="TIGR04096">
    <property type="entry name" value="dnd_rel_methyl"/>
    <property type="match status" value="1"/>
</dbReference>
<dbReference type="EMBL" id="PVWK01000065">
    <property type="protein sequence ID" value="PSB29143.1"/>
    <property type="molecule type" value="Genomic_DNA"/>
</dbReference>
<keyword evidence="1" id="KW-0808">Transferase</keyword>
<accession>A0A2T1E8V8</accession>
<reference evidence="1 2" key="2">
    <citation type="submission" date="2018-03" db="EMBL/GenBank/DDBJ databases">
        <title>The ancient ancestry and fast evolution of plastids.</title>
        <authorList>
            <person name="Moore K.R."/>
            <person name="Magnabosco C."/>
            <person name="Momper L."/>
            <person name="Gold D.A."/>
            <person name="Bosak T."/>
            <person name="Fournier G.P."/>
        </authorList>
    </citation>
    <scope>NUCLEOTIDE SEQUENCE [LARGE SCALE GENOMIC DNA]</scope>
    <source>
        <strain evidence="1 2">ULC18</strain>
    </source>
</reference>
<organism evidence="1 2">
    <name type="scientific">Stenomitos frigidus ULC18</name>
    <dbReference type="NCBI Taxonomy" id="2107698"/>
    <lineage>
        <taxon>Bacteria</taxon>
        <taxon>Bacillati</taxon>
        <taxon>Cyanobacteriota</taxon>
        <taxon>Cyanophyceae</taxon>
        <taxon>Leptolyngbyales</taxon>
        <taxon>Leptolyngbyaceae</taxon>
        <taxon>Stenomitos</taxon>
    </lineage>
</organism>
<dbReference type="GO" id="GO:0032259">
    <property type="term" value="P:methylation"/>
    <property type="evidence" value="ECO:0007669"/>
    <property type="project" value="UniProtKB-KW"/>
</dbReference>
<dbReference type="OrthoDB" id="224775at2"/>
<dbReference type="AlphaFoldDB" id="A0A2T1E8V8"/>